<proteinExistence type="predicted"/>
<name>A0ACB0YCA7_MELEN</name>
<comment type="caution">
    <text evidence="1">The sequence shown here is derived from an EMBL/GenBank/DDBJ whole genome shotgun (WGS) entry which is preliminary data.</text>
</comment>
<protein>
    <submittedName>
        <fullName evidence="1">Uncharacterized protein</fullName>
    </submittedName>
</protein>
<evidence type="ECO:0000313" key="1">
    <source>
        <dbReference type="EMBL" id="CAK5040779.1"/>
    </source>
</evidence>
<reference evidence="1" key="1">
    <citation type="submission" date="2023-11" db="EMBL/GenBank/DDBJ databases">
        <authorList>
            <person name="Poullet M."/>
        </authorList>
    </citation>
    <scope>NUCLEOTIDE SEQUENCE</scope>
    <source>
        <strain evidence="1">E1834</strain>
    </source>
</reference>
<keyword evidence="2" id="KW-1185">Reference proteome</keyword>
<evidence type="ECO:0000313" key="2">
    <source>
        <dbReference type="Proteomes" id="UP001497535"/>
    </source>
</evidence>
<dbReference type="Proteomes" id="UP001497535">
    <property type="component" value="Unassembled WGS sequence"/>
</dbReference>
<accession>A0ACB0YCA7</accession>
<dbReference type="EMBL" id="CAVMJV010000010">
    <property type="protein sequence ID" value="CAK5040779.1"/>
    <property type="molecule type" value="Genomic_DNA"/>
</dbReference>
<sequence>MMVISELILPFPRNPYENNTIFIDSEIIMPPQQNFILGFAYVLYILFIFLLLFFYQARNGFFNRTNINEAVRLSRV</sequence>
<organism evidence="1 2">
    <name type="scientific">Meloidogyne enterolobii</name>
    <name type="common">Root-knot nematode worm</name>
    <name type="synonym">Meloidogyne mayaguensis</name>
    <dbReference type="NCBI Taxonomy" id="390850"/>
    <lineage>
        <taxon>Eukaryota</taxon>
        <taxon>Metazoa</taxon>
        <taxon>Ecdysozoa</taxon>
        <taxon>Nematoda</taxon>
        <taxon>Chromadorea</taxon>
        <taxon>Rhabditida</taxon>
        <taxon>Tylenchina</taxon>
        <taxon>Tylenchomorpha</taxon>
        <taxon>Tylenchoidea</taxon>
        <taxon>Meloidogynidae</taxon>
        <taxon>Meloidogyninae</taxon>
        <taxon>Meloidogyne</taxon>
    </lineage>
</organism>
<gene>
    <name evidence="1" type="ORF">MENTE1834_LOCUS10311</name>
</gene>